<evidence type="ECO:0000313" key="2">
    <source>
        <dbReference type="Proteomes" id="UP000249524"/>
    </source>
</evidence>
<reference evidence="1 2" key="1">
    <citation type="submission" date="2018-05" db="EMBL/GenBank/DDBJ databases">
        <authorList>
            <person name="Lanie J.A."/>
            <person name="Ng W.-L."/>
            <person name="Kazmierczak K.M."/>
            <person name="Andrzejewski T.M."/>
            <person name="Davidsen T.M."/>
            <person name="Wayne K.J."/>
            <person name="Tettelin H."/>
            <person name="Glass J.I."/>
            <person name="Rusch D."/>
            <person name="Podicherti R."/>
            <person name="Tsui H.-C.T."/>
            <person name="Winkler M.E."/>
        </authorList>
    </citation>
    <scope>NUCLEOTIDE SEQUENCE [LARGE SCALE GENOMIC DNA]</scope>
    <source>
        <strain evidence="1 2">BUT-10</strain>
    </source>
</reference>
<sequence length="96" mass="10356">MGGISLQIAGSEEAGIGFKELDEEFCAGWITCLHLLKGLIEPFRQRALKRRPEGVKGGGSSSEQWVTTSIIQGLLGRPKAFCALRIGKRSRSSHGS</sequence>
<dbReference type="Proteomes" id="UP000249524">
    <property type="component" value="Unassembled WGS sequence"/>
</dbReference>
<evidence type="ECO:0000313" key="1">
    <source>
        <dbReference type="EMBL" id="RAK69010.1"/>
    </source>
</evidence>
<keyword evidence="2" id="KW-1185">Reference proteome</keyword>
<gene>
    <name evidence="1" type="ORF">DJ019_03095</name>
</gene>
<organism evidence="1 2">
    <name type="scientific">Phenylobacterium kunshanense</name>
    <dbReference type="NCBI Taxonomy" id="1445034"/>
    <lineage>
        <taxon>Bacteria</taxon>
        <taxon>Pseudomonadati</taxon>
        <taxon>Pseudomonadota</taxon>
        <taxon>Alphaproteobacteria</taxon>
        <taxon>Caulobacterales</taxon>
        <taxon>Caulobacteraceae</taxon>
        <taxon>Phenylobacterium</taxon>
    </lineage>
</organism>
<comment type="caution">
    <text evidence="1">The sequence shown here is derived from an EMBL/GenBank/DDBJ whole genome shotgun (WGS) entry which is preliminary data.</text>
</comment>
<accession>A0A328BNT4</accession>
<dbReference type="EMBL" id="QFYS01000001">
    <property type="protein sequence ID" value="RAK69010.1"/>
    <property type="molecule type" value="Genomic_DNA"/>
</dbReference>
<dbReference type="AlphaFoldDB" id="A0A328BNT4"/>
<protein>
    <submittedName>
        <fullName evidence="1">Uncharacterized protein</fullName>
    </submittedName>
</protein>
<name>A0A328BNT4_9CAUL</name>
<proteinExistence type="predicted"/>